<feature type="transmembrane region" description="Helical" evidence="9">
    <location>
        <begin position="596"/>
        <end position="618"/>
    </location>
</feature>
<keyword evidence="6 9" id="KW-1133">Transmembrane helix</keyword>
<feature type="transmembrane region" description="Helical" evidence="9">
    <location>
        <begin position="556"/>
        <end position="575"/>
    </location>
</feature>
<dbReference type="GO" id="GO:0005452">
    <property type="term" value="F:solute:inorganic anion antiporter activity"/>
    <property type="evidence" value="ECO:0007669"/>
    <property type="project" value="InterPro"/>
</dbReference>
<keyword evidence="7" id="KW-0406">Ion transport</keyword>
<dbReference type="GO" id="GO:2000739">
    <property type="term" value="P:regulation of mesenchymal stem cell differentiation"/>
    <property type="evidence" value="ECO:0007669"/>
    <property type="project" value="Ensembl"/>
</dbReference>
<organism evidence="11 12">
    <name type="scientific">Catagonus wagneri</name>
    <name type="common">Chacoan peccary</name>
    <dbReference type="NCBI Taxonomy" id="51154"/>
    <lineage>
        <taxon>Eukaryota</taxon>
        <taxon>Metazoa</taxon>
        <taxon>Chordata</taxon>
        <taxon>Craniata</taxon>
        <taxon>Vertebrata</taxon>
        <taxon>Euteleostomi</taxon>
        <taxon>Mammalia</taxon>
        <taxon>Eutheria</taxon>
        <taxon>Laurasiatheria</taxon>
        <taxon>Artiodactyla</taxon>
        <taxon>Suina</taxon>
        <taxon>Tayassuidae</taxon>
        <taxon>Catagonus</taxon>
    </lineage>
</organism>
<evidence type="ECO:0000256" key="3">
    <source>
        <dbReference type="ARBA" id="ARBA00022448"/>
    </source>
</evidence>
<dbReference type="Proteomes" id="UP000694540">
    <property type="component" value="Unplaced"/>
</dbReference>
<gene>
    <name evidence="11" type="primary">SLC4A11</name>
</gene>
<feature type="transmembrane region" description="Helical" evidence="9">
    <location>
        <begin position="700"/>
        <end position="720"/>
    </location>
</feature>
<keyword evidence="3" id="KW-0813">Transport</keyword>
<evidence type="ECO:0000256" key="4">
    <source>
        <dbReference type="ARBA" id="ARBA00022475"/>
    </source>
</evidence>
<evidence type="ECO:0000256" key="5">
    <source>
        <dbReference type="ARBA" id="ARBA00022692"/>
    </source>
</evidence>
<dbReference type="PANTHER" id="PTHR11453">
    <property type="entry name" value="ANION EXCHANGE PROTEIN"/>
    <property type="match status" value="1"/>
</dbReference>
<feature type="transmembrane region" description="Helical" evidence="9">
    <location>
        <begin position="773"/>
        <end position="794"/>
    </location>
</feature>
<reference evidence="11" key="2">
    <citation type="submission" date="2025-09" db="UniProtKB">
        <authorList>
            <consortium name="Ensembl"/>
        </authorList>
    </citation>
    <scope>IDENTIFICATION</scope>
</reference>
<comment type="subcellular location">
    <subcellularLocation>
        <location evidence="1">Cell membrane</location>
        <topology evidence="1">Multi-pass membrane protein</topology>
    </subcellularLocation>
</comment>
<evidence type="ECO:0000256" key="9">
    <source>
        <dbReference type="SAM" id="Phobius"/>
    </source>
</evidence>
<dbReference type="Gene3D" id="3.40.930.10">
    <property type="entry name" value="Mannitol-specific EII, Chain A"/>
    <property type="match status" value="1"/>
</dbReference>
<keyword evidence="4" id="KW-1003">Cell membrane</keyword>
<dbReference type="InterPro" id="IPR016152">
    <property type="entry name" value="PTrfase/Anion_transptr"/>
</dbReference>
<evidence type="ECO:0000256" key="2">
    <source>
        <dbReference type="ARBA" id="ARBA00010993"/>
    </source>
</evidence>
<protein>
    <submittedName>
        <fullName evidence="11">Solute carrier family 4 member 11</fullName>
    </submittedName>
</protein>
<proteinExistence type="inferred from homology"/>
<dbReference type="FunFam" id="3.40.930.10:FF:000013">
    <property type="entry name" value="Solute carrier family 4 member 11"/>
    <property type="match status" value="1"/>
</dbReference>
<dbReference type="Pfam" id="PF00955">
    <property type="entry name" value="HCO3_cotransp"/>
    <property type="match status" value="1"/>
</dbReference>
<dbReference type="Gene3D" id="1.10.287.570">
    <property type="entry name" value="Helical hairpin bin"/>
    <property type="match status" value="1"/>
</dbReference>
<evidence type="ECO:0000313" key="12">
    <source>
        <dbReference type="Proteomes" id="UP000694540"/>
    </source>
</evidence>
<keyword evidence="12" id="KW-1185">Reference proteome</keyword>
<dbReference type="Ensembl" id="ENSCWAT00000019592.1">
    <property type="protein sequence ID" value="ENSCWAP00000018052.1"/>
    <property type="gene ID" value="ENSCWAG00000013525.1"/>
</dbReference>
<dbReference type="AlphaFoldDB" id="A0A8C3YK49"/>
<name>A0A8C3YK49_9CETA</name>
<dbReference type="InterPro" id="IPR011531">
    <property type="entry name" value="HCO3_transpt-like_TM_dom"/>
</dbReference>
<dbReference type="GeneTree" id="ENSGT00940000154894"/>
<feature type="transmembrane region" description="Helical" evidence="9">
    <location>
        <begin position="315"/>
        <end position="337"/>
    </location>
</feature>
<dbReference type="GO" id="GO:0071476">
    <property type="term" value="P:cellular hypotonic response"/>
    <property type="evidence" value="ECO:0007669"/>
    <property type="project" value="Ensembl"/>
</dbReference>
<dbReference type="GO" id="GO:0046715">
    <property type="term" value="F:active borate transmembrane transporter activity"/>
    <property type="evidence" value="ECO:0007669"/>
    <property type="project" value="Ensembl"/>
</dbReference>
<dbReference type="GO" id="GO:0005272">
    <property type="term" value="F:sodium channel activity"/>
    <property type="evidence" value="ECO:0007669"/>
    <property type="project" value="Ensembl"/>
</dbReference>
<feature type="transmembrane region" description="Helical" evidence="9">
    <location>
        <begin position="358"/>
        <end position="384"/>
    </location>
</feature>
<dbReference type="SUPFAM" id="SSF55804">
    <property type="entry name" value="Phoshotransferase/anion transport protein"/>
    <property type="match status" value="1"/>
</dbReference>
<evidence type="ECO:0000256" key="1">
    <source>
        <dbReference type="ARBA" id="ARBA00004651"/>
    </source>
</evidence>
<accession>A0A8C3YK49</accession>
<dbReference type="GO" id="GO:0034599">
    <property type="term" value="P:cellular response to oxidative stress"/>
    <property type="evidence" value="ECO:0007669"/>
    <property type="project" value="Ensembl"/>
</dbReference>
<dbReference type="GO" id="GO:0005372">
    <property type="term" value="F:water transmembrane transporter activity"/>
    <property type="evidence" value="ECO:0007669"/>
    <property type="project" value="Ensembl"/>
</dbReference>
<evidence type="ECO:0000256" key="7">
    <source>
        <dbReference type="ARBA" id="ARBA00023065"/>
    </source>
</evidence>
<feature type="transmembrane region" description="Helical" evidence="9">
    <location>
        <begin position="518"/>
        <end position="536"/>
    </location>
</feature>
<dbReference type="GO" id="GO:0015106">
    <property type="term" value="F:bicarbonate transmembrane transporter activity"/>
    <property type="evidence" value="ECO:0007669"/>
    <property type="project" value="Ensembl"/>
</dbReference>
<dbReference type="GO" id="GO:0015252">
    <property type="term" value="F:proton channel activity"/>
    <property type="evidence" value="ECO:0007669"/>
    <property type="project" value="Ensembl"/>
</dbReference>
<reference evidence="11" key="1">
    <citation type="submission" date="2025-08" db="UniProtKB">
        <authorList>
            <consortium name="Ensembl"/>
        </authorList>
    </citation>
    <scope>IDENTIFICATION</scope>
</reference>
<feature type="domain" description="Bicarbonate transporter-like transmembrane" evidence="10">
    <location>
        <begin position="314"/>
        <end position="832"/>
    </location>
</feature>
<sequence length="833" mass="92604">ASESGCCRGSGPLRGSLSVVVGSAGYLKCDTDDASETREESLGDEAFDTVNSSIVSGESIRFFVNVNLEVQPSELPGGCGLLHTSRKYLKLKNFEEEVRAHRDLDGFLARASIILNETATSLDDVLRAMLYRLAQDPHNTEPDCHLDLLMAMLFTDAGAPMEDKVHLLSDTIQGVTATVTGVQYQQSWLCIICTSKALAKRHVCISRLVRPQNWGENSCEVRFVILVLAPPKMKSTKTATEVGRTFATMFLDITFRQKLLKTRTEEEFKEALVHQRQLLTMMSQSPGTRHPGGHRPTSRLLFPGIIGKNKAVGKFITTTLFLYFACLLPTIAFGSLNDENTQGAIDVQKTIAGQSLGGLLYALFSGQPLVVLLTTAPLALYIHVIRGICDDYDLDFNTFYAWTGLWNSFFLALYALFNLSLVMSLFKRSTEEIIALFISITFMLDAVKGMVKIFQKYYYGQNLENIYADSSSSVSLLGLSTSLNSSLHSALNGSLLIGPPELTSAGSPAPEPPARDTAVLSLLIMLGTLWLSYTLYQFKKSPYLHPYMREILSDCALPISVLTFSLICSYGFREIKMGKFRYNPSESLFEMPEMHSLSLAAISSAMGLGFLLSLLFFIEQNLVAALANAPENRLVKGTAYHWDLLLIAIINTGLSLFGLPWIHAAYPHSPLHVRALALVEERVENGHIYETIVNVRETRLTTLGASILVGFSLLLLPFPLQWIPKPVLYGLFLYIALTSIDGNQLCARMALLLKDQTSYPPTHYIRRVPQRKIHYFTGLQVLQLLLLCAFGMSALPYMKMIFPLIMIVMVPIRYNLLPRIIEAKYLDAMDAEH</sequence>
<evidence type="ECO:0000256" key="6">
    <source>
        <dbReference type="ARBA" id="ARBA00022989"/>
    </source>
</evidence>
<dbReference type="PANTHER" id="PTHR11453:SF127">
    <property type="entry name" value="SOLUTE CARRIER FAMILY 4 MEMBER 11"/>
    <property type="match status" value="1"/>
</dbReference>
<evidence type="ECO:0000259" key="10">
    <source>
        <dbReference type="Pfam" id="PF00955"/>
    </source>
</evidence>
<dbReference type="GO" id="GO:0030003">
    <property type="term" value="P:intracellular monoatomic cation homeostasis"/>
    <property type="evidence" value="ECO:0007669"/>
    <property type="project" value="Ensembl"/>
</dbReference>
<feature type="transmembrane region" description="Helical" evidence="9">
    <location>
        <begin position="732"/>
        <end position="753"/>
    </location>
</feature>
<keyword evidence="8 9" id="KW-0472">Membrane</keyword>
<feature type="transmembrane region" description="Helical" evidence="9">
    <location>
        <begin position="800"/>
        <end position="816"/>
    </location>
</feature>
<feature type="transmembrane region" description="Helical" evidence="9">
    <location>
        <begin position="638"/>
        <end position="662"/>
    </location>
</feature>
<dbReference type="InterPro" id="IPR003020">
    <property type="entry name" value="HCO3_transpt_euk"/>
</dbReference>
<dbReference type="GO" id="GO:0006820">
    <property type="term" value="P:monoatomic anion transport"/>
    <property type="evidence" value="ECO:0007669"/>
    <property type="project" value="InterPro"/>
</dbReference>
<evidence type="ECO:0000313" key="11">
    <source>
        <dbReference type="Ensembl" id="ENSCWAP00000018052.1"/>
    </source>
</evidence>
<dbReference type="PRINTS" id="PR01231">
    <property type="entry name" value="HCO3TRNSPORT"/>
</dbReference>
<comment type="similarity">
    <text evidence="2">Belongs to the anion exchanger (TC 2.A.31) family.</text>
</comment>
<keyword evidence="5 9" id="KW-0812">Transmembrane</keyword>
<dbReference type="GO" id="GO:0046983">
    <property type="term" value="F:protein dimerization activity"/>
    <property type="evidence" value="ECO:0007669"/>
    <property type="project" value="Ensembl"/>
</dbReference>
<dbReference type="GO" id="GO:0016324">
    <property type="term" value="C:apical plasma membrane"/>
    <property type="evidence" value="ECO:0007669"/>
    <property type="project" value="Ensembl"/>
</dbReference>
<dbReference type="GO" id="GO:0051881">
    <property type="term" value="P:regulation of mitochondrial membrane potential"/>
    <property type="evidence" value="ECO:0007669"/>
    <property type="project" value="Ensembl"/>
</dbReference>
<dbReference type="GO" id="GO:0016323">
    <property type="term" value="C:basolateral plasma membrane"/>
    <property type="evidence" value="ECO:0007669"/>
    <property type="project" value="Ensembl"/>
</dbReference>
<feature type="transmembrane region" description="Helical" evidence="9">
    <location>
        <begin position="404"/>
        <end position="426"/>
    </location>
</feature>
<evidence type="ECO:0000256" key="8">
    <source>
        <dbReference type="ARBA" id="ARBA00023136"/>
    </source>
</evidence>